<gene>
    <name evidence="2" type="ORF">DARMORV10_C02P27430.1</name>
</gene>
<proteinExistence type="predicted"/>
<feature type="non-terminal residue" evidence="2">
    <location>
        <position position="1"/>
    </location>
</feature>
<feature type="domain" description="Trichome birefringence-like N-terminal" evidence="1">
    <location>
        <begin position="23"/>
        <end position="61"/>
    </location>
</feature>
<dbReference type="InterPro" id="IPR025846">
    <property type="entry name" value="TBL_N"/>
</dbReference>
<evidence type="ECO:0000259" key="1">
    <source>
        <dbReference type="Pfam" id="PF14416"/>
    </source>
</evidence>
<name>A0A816K909_BRANA</name>
<protein>
    <submittedName>
        <fullName evidence="2">(rape) hypothetical protein</fullName>
    </submittedName>
</protein>
<sequence>SAAHVLITSYSSPSSTQEEKSLCDYTKGRWVRDEMGPLYNGSSCGTIKDGQNCLRHDMADQILVIFIGNGNRTNAIYRDSTLTGFLIL</sequence>
<dbReference type="Proteomes" id="UP001295469">
    <property type="component" value="Chromosome C02"/>
</dbReference>
<reference evidence="2" key="1">
    <citation type="submission" date="2021-01" db="EMBL/GenBank/DDBJ databases">
        <authorList>
            <consortium name="Genoscope - CEA"/>
            <person name="William W."/>
        </authorList>
    </citation>
    <scope>NUCLEOTIDE SEQUENCE</scope>
</reference>
<dbReference type="EMBL" id="HG994366">
    <property type="protein sequence ID" value="CAF1907180.1"/>
    <property type="molecule type" value="Genomic_DNA"/>
</dbReference>
<organism evidence="2">
    <name type="scientific">Brassica napus</name>
    <name type="common">Rape</name>
    <dbReference type="NCBI Taxonomy" id="3708"/>
    <lineage>
        <taxon>Eukaryota</taxon>
        <taxon>Viridiplantae</taxon>
        <taxon>Streptophyta</taxon>
        <taxon>Embryophyta</taxon>
        <taxon>Tracheophyta</taxon>
        <taxon>Spermatophyta</taxon>
        <taxon>Magnoliopsida</taxon>
        <taxon>eudicotyledons</taxon>
        <taxon>Gunneridae</taxon>
        <taxon>Pentapetalae</taxon>
        <taxon>rosids</taxon>
        <taxon>malvids</taxon>
        <taxon>Brassicales</taxon>
        <taxon>Brassicaceae</taxon>
        <taxon>Brassiceae</taxon>
        <taxon>Brassica</taxon>
    </lineage>
</organism>
<dbReference type="AlphaFoldDB" id="A0A816K909"/>
<dbReference type="Pfam" id="PF14416">
    <property type="entry name" value="PMR5N"/>
    <property type="match status" value="1"/>
</dbReference>
<accession>A0A816K909</accession>
<evidence type="ECO:0000313" key="2">
    <source>
        <dbReference type="EMBL" id="CAF1907180.1"/>
    </source>
</evidence>